<proteinExistence type="inferred from homology"/>
<feature type="domain" description="CheB-type methylesterase" evidence="7">
    <location>
        <begin position="148"/>
        <end position="342"/>
    </location>
</feature>
<keyword evidence="3 5" id="KW-0597">Phosphoprotein</keyword>
<dbReference type="SUPFAM" id="SSF52738">
    <property type="entry name" value="Methylesterase CheB, C-terminal domain"/>
    <property type="match status" value="1"/>
</dbReference>
<dbReference type="Gene3D" id="3.40.50.2300">
    <property type="match status" value="1"/>
</dbReference>
<dbReference type="EC" id="3.5.1.44" evidence="3"/>
<dbReference type="InterPro" id="IPR011006">
    <property type="entry name" value="CheY-like_superfamily"/>
</dbReference>
<dbReference type="InterPro" id="IPR001789">
    <property type="entry name" value="Sig_transdc_resp-reg_receiver"/>
</dbReference>
<keyword evidence="3" id="KW-0963">Cytoplasm</keyword>
<dbReference type="PROSITE" id="PS50122">
    <property type="entry name" value="CHEB"/>
    <property type="match status" value="1"/>
</dbReference>
<dbReference type="InterPro" id="IPR000673">
    <property type="entry name" value="Sig_transdc_resp-reg_Me-estase"/>
</dbReference>
<name>A0A0G0PBE0_UNCC2</name>
<comment type="catalytic activity">
    <reaction evidence="3">
        <text>L-glutaminyl-[protein] + H2O = L-glutamyl-[protein] + NH4(+)</text>
        <dbReference type="Rhea" id="RHEA:16441"/>
        <dbReference type="Rhea" id="RHEA-COMP:10207"/>
        <dbReference type="Rhea" id="RHEA-COMP:10208"/>
        <dbReference type="ChEBI" id="CHEBI:15377"/>
        <dbReference type="ChEBI" id="CHEBI:28938"/>
        <dbReference type="ChEBI" id="CHEBI:29973"/>
        <dbReference type="ChEBI" id="CHEBI:30011"/>
        <dbReference type="EC" id="3.5.1.44"/>
    </reaction>
</comment>
<dbReference type="SMART" id="SM00448">
    <property type="entry name" value="REC"/>
    <property type="match status" value="1"/>
</dbReference>
<protein>
    <recommendedName>
        <fullName evidence="3">Protein-glutamate methylesterase/protein-glutamine glutaminase</fullName>
        <ecNumber evidence="3">3.1.1.61</ecNumber>
        <ecNumber evidence="3">3.5.1.44</ecNumber>
    </recommendedName>
</protein>
<dbReference type="GO" id="GO:0005737">
    <property type="term" value="C:cytoplasm"/>
    <property type="evidence" value="ECO:0007669"/>
    <property type="project" value="UniProtKB-SubCell"/>
</dbReference>
<dbReference type="PIRSF" id="PIRSF000876">
    <property type="entry name" value="RR_chemtxs_CheB"/>
    <property type="match status" value="1"/>
</dbReference>
<comment type="function">
    <text evidence="3">Involved in chemotaxis. Part of a chemotaxis signal transduction system that modulates chemotaxis in response to various stimuli. Catalyzes the demethylation of specific methylglutamate residues introduced into the chemoreceptors (methyl-accepting chemotaxis proteins or MCP) by CheR. Also mediates the irreversible deamidation of specific glutamine residues to glutamic acid.</text>
</comment>
<evidence type="ECO:0000256" key="5">
    <source>
        <dbReference type="PROSITE-ProRule" id="PRU00169"/>
    </source>
</evidence>
<dbReference type="NCBIfam" id="NF001965">
    <property type="entry name" value="PRK00742.1"/>
    <property type="match status" value="1"/>
</dbReference>
<keyword evidence="3 4" id="KW-0145">Chemotaxis</keyword>
<comment type="catalytic activity">
    <reaction evidence="2 3">
        <text>[protein]-L-glutamate 5-O-methyl ester + H2O = L-glutamyl-[protein] + methanol + H(+)</text>
        <dbReference type="Rhea" id="RHEA:23236"/>
        <dbReference type="Rhea" id="RHEA-COMP:10208"/>
        <dbReference type="Rhea" id="RHEA-COMP:10311"/>
        <dbReference type="ChEBI" id="CHEBI:15377"/>
        <dbReference type="ChEBI" id="CHEBI:15378"/>
        <dbReference type="ChEBI" id="CHEBI:17790"/>
        <dbReference type="ChEBI" id="CHEBI:29973"/>
        <dbReference type="ChEBI" id="CHEBI:82795"/>
        <dbReference type="EC" id="3.1.1.61"/>
    </reaction>
</comment>
<dbReference type="InterPro" id="IPR035909">
    <property type="entry name" value="CheB_C"/>
</dbReference>
<feature type="active site" evidence="3 4">
    <location>
        <position position="284"/>
    </location>
</feature>
<evidence type="ECO:0000256" key="2">
    <source>
        <dbReference type="ARBA" id="ARBA00048267"/>
    </source>
</evidence>
<evidence type="ECO:0000256" key="4">
    <source>
        <dbReference type="PROSITE-ProRule" id="PRU00050"/>
    </source>
</evidence>
<comment type="domain">
    <text evidence="3">Contains a C-terminal catalytic domain, and an N-terminal region which modulates catalytic activity.</text>
</comment>
<comment type="PTM">
    <text evidence="3">Phosphorylated by CheA. Phosphorylation of the N-terminal regulatory domain activates the methylesterase activity.</text>
</comment>
<dbReference type="EMBL" id="LBVV01000001">
    <property type="protein sequence ID" value="KKQ95454.1"/>
    <property type="molecule type" value="Genomic_DNA"/>
</dbReference>
<dbReference type="PANTHER" id="PTHR42872:SF3">
    <property type="entry name" value="PROTEIN-GLUTAMATE METHYLESTERASE_PROTEIN-GLUTAMINE GLUTAMINASE 1"/>
    <property type="match status" value="1"/>
</dbReference>
<dbReference type="PROSITE" id="PS50110">
    <property type="entry name" value="RESPONSE_REGULATORY"/>
    <property type="match status" value="1"/>
</dbReference>
<comment type="similarity">
    <text evidence="3">Belongs to the CheB family.</text>
</comment>
<sequence length="343" mass="37546">MSDKLNVFIIDDNVMVRYALRQILSQESDIIVVGDSSDHSKLEAEIKRSGADVLICDIPLPRETGTKRLKQVNSKRLPTIVFTRSDDAMVKDLVPLLEAGAVAFVLKPKKDEDIDSVRAELVHEVRAQSKNKIKQSKTSFSASSFLDPLRVVAIGSSTGGPEALSNIIGQFPKDFPAGIVIVQHMPKDFTTRFAERLNHLAQITVKEAQNGDVVKSGLALVAPGGFHMVFNIEHQGRRQFAQVKLNTDPPQWKLRPTVDKMMSSIAPIYGSNIIGVILTGMGDDGVVGMKAIKNAGGRTLVQDESTSVVYGMAQEVVKNNLADEVLPLTKIVPRILEMLKVKL</sequence>
<comment type="caution">
    <text evidence="8">The sequence shown here is derived from an EMBL/GenBank/DDBJ whole genome shotgun (WGS) entry which is preliminary data.</text>
</comment>
<evidence type="ECO:0000259" key="6">
    <source>
        <dbReference type="PROSITE" id="PS50110"/>
    </source>
</evidence>
<dbReference type="HAMAP" id="MF_00099">
    <property type="entry name" value="CheB_chemtxs"/>
    <property type="match status" value="1"/>
</dbReference>
<dbReference type="AlphaFoldDB" id="A0A0G0PBE0"/>
<evidence type="ECO:0000256" key="3">
    <source>
        <dbReference type="HAMAP-Rule" id="MF_00099"/>
    </source>
</evidence>
<keyword evidence="1 3" id="KW-0378">Hydrolase</keyword>
<feature type="domain" description="Response regulatory" evidence="6">
    <location>
        <begin position="6"/>
        <end position="122"/>
    </location>
</feature>
<dbReference type="SUPFAM" id="SSF52172">
    <property type="entry name" value="CheY-like"/>
    <property type="match status" value="1"/>
</dbReference>
<dbReference type="EC" id="3.1.1.61" evidence="3"/>
<evidence type="ECO:0000256" key="1">
    <source>
        <dbReference type="ARBA" id="ARBA00022801"/>
    </source>
</evidence>
<dbReference type="Pfam" id="PF00072">
    <property type="entry name" value="Response_reg"/>
    <property type="match status" value="1"/>
</dbReference>
<dbReference type="InterPro" id="IPR008248">
    <property type="entry name" value="CheB-like"/>
</dbReference>
<dbReference type="CDD" id="cd16432">
    <property type="entry name" value="CheB_Rec"/>
    <property type="match status" value="1"/>
</dbReference>
<feature type="active site" evidence="3 4">
    <location>
        <position position="157"/>
    </location>
</feature>
<dbReference type="GO" id="GO:0006935">
    <property type="term" value="P:chemotaxis"/>
    <property type="evidence" value="ECO:0007669"/>
    <property type="project" value="UniProtKB-UniRule"/>
</dbReference>
<accession>A0A0G0PBE0</accession>
<dbReference type="Gene3D" id="3.40.50.180">
    <property type="entry name" value="Methylesterase CheB, C-terminal domain"/>
    <property type="match status" value="1"/>
</dbReference>
<dbReference type="Proteomes" id="UP000034207">
    <property type="component" value="Unassembled WGS sequence"/>
</dbReference>
<dbReference type="Pfam" id="PF01339">
    <property type="entry name" value="CheB_methylest"/>
    <property type="match status" value="1"/>
</dbReference>
<evidence type="ECO:0000313" key="9">
    <source>
        <dbReference type="Proteomes" id="UP000034207"/>
    </source>
</evidence>
<evidence type="ECO:0000259" key="7">
    <source>
        <dbReference type="PROSITE" id="PS50122"/>
    </source>
</evidence>
<reference evidence="8 9" key="1">
    <citation type="journal article" date="2015" name="Nature">
        <title>rRNA introns, odd ribosomes, and small enigmatic genomes across a large radiation of phyla.</title>
        <authorList>
            <person name="Brown C.T."/>
            <person name="Hug L.A."/>
            <person name="Thomas B.C."/>
            <person name="Sharon I."/>
            <person name="Castelle C.J."/>
            <person name="Singh A."/>
            <person name="Wilkins M.J."/>
            <person name="Williams K.H."/>
            <person name="Banfield J.F."/>
        </authorList>
    </citation>
    <scope>NUCLEOTIDE SEQUENCE [LARGE SCALE GENOMIC DNA]</scope>
</reference>
<dbReference type="PANTHER" id="PTHR42872">
    <property type="entry name" value="PROTEIN-GLUTAMATE METHYLESTERASE/PROTEIN-GLUTAMINE GLUTAMINASE"/>
    <property type="match status" value="1"/>
</dbReference>
<dbReference type="CDD" id="cd17535">
    <property type="entry name" value="REC_NarL-like"/>
    <property type="match status" value="1"/>
</dbReference>
<dbReference type="GO" id="GO:0000156">
    <property type="term" value="F:phosphorelay response regulator activity"/>
    <property type="evidence" value="ECO:0007669"/>
    <property type="project" value="InterPro"/>
</dbReference>
<dbReference type="GO" id="GO:0050568">
    <property type="term" value="F:protein-glutamine glutaminase activity"/>
    <property type="evidence" value="ECO:0007669"/>
    <property type="project" value="UniProtKB-UniRule"/>
</dbReference>
<organism evidence="8 9">
    <name type="scientific">candidate division CPR2 bacterium GW2011_GWC2_39_10</name>
    <dbReference type="NCBI Taxonomy" id="1618345"/>
    <lineage>
        <taxon>Bacteria</taxon>
        <taxon>Bacteria division CPR2</taxon>
    </lineage>
</organism>
<gene>
    <name evidence="3" type="primary">cheB</name>
    <name evidence="8" type="ORF">UT18_C0001G0041</name>
</gene>
<dbReference type="InterPro" id="IPR058245">
    <property type="entry name" value="NreC/VraR/RcsB-like_REC"/>
</dbReference>
<dbReference type="PATRIC" id="fig|1618345.3.peg.47"/>
<evidence type="ECO:0000313" key="8">
    <source>
        <dbReference type="EMBL" id="KKQ95454.1"/>
    </source>
</evidence>
<comment type="subcellular location">
    <subcellularLocation>
        <location evidence="3">Cytoplasm</location>
    </subcellularLocation>
</comment>
<feature type="modified residue" description="4-aspartylphosphate" evidence="3 5">
    <location>
        <position position="57"/>
    </location>
</feature>
<dbReference type="STRING" id="1618345.UT18_C0001G0041"/>
<feature type="active site" evidence="3 4">
    <location>
        <position position="184"/>
    </location>
</feature>
<dbReference type="GO" id="GO:0008984">
    <property type="term" value="F:protein-glutamate methylesterase activity"/>
    <property type="evidence" value="ECO:0007669"/>
    <property type="project" value="UniProtKB-UniRule"/>
</dbReference>